<feature type="region of interest" description="Disordered" evidence="1">
    <location>
        <begin position="717"/>
        <end position="739"/>
    </location>
</feature>
<dbReference type="Gene3D" id="3.50.50.60">
    <property type="entry name" value="FAD/NAD(P)-binding domain"/>
    <property type="match status" value="1"/>
</dbReference>
<evidence type="ECO:0000259" key="3">
    <source>
        <dbReference type="Pfam" id="PF01593"/>
    </source>
</evidence>
<dbReference type="InterPro" id="IPR036188">
    <property type="entry name" value="FAD/NAD-bd_sf"/>
</dbReference>
<dbReference type="GO" id="GO:0001716">
    <property type="term" value="F:L-amino-acid oxidase activity"/>
    <property type="evidence" value="ECO:0007669"/>
    <property type="project" value="TreeGrafter"/>
</dbReference>
<protein>
    <recommendedName>
        <fullName evidence="3">Amine oxidase domain-containing protein</fullName>
    </recommendedName>
</protein>
<proteinExistence type="predicted"/>
<dbReference type="GO" id="GO:0009063">
    <property type="term" value="P:amino acid catabolic process"/>
    <property type="evidence" value="ECO:0007669"/>
    <property type="project" value="TreeGrafter"/>
</dbReference>
<dbReference type="InterPro" id="IPR002937">
    <property type="entry name" value="Amino_oxidase"/>
</dbReference>
<dbReference type="Gene3D" id="1.10.10.1620">
    <property type="match status" value="1"/>
</dbReference>
<sequence>MEGDFSYVRNQWASEHATRGLKELLHAKLTDGFDPSQPVPFPFLPDGPLPDLPRPLPRSPCNNGRDDNDGSSTTIKKPKVAIIGAGAAGLFTAMILGYLNDNETLKKKGFNVSYEIFEAAGKDRMGGRLFTYNFMPQGSRNPAGPHDYYDVGAMRFPDNKVMTRMFDLFAWLKMEKKDLCDDTEIGSLVPYYIQNINPNKAVREPWCFNNITKWGGYTKIAEKAPNADAFGLNTDTGVGKIPINVLNKSPDFTFNRTIDNLREALKKDLAQTPPGKEGFKLLLDYDKYSTRQFLAVSQQGTAADDTLPPFNYETIEFLETFNGGTNWYDQAHSETVLESLDFEYSDEREENTWWAVLGGATELAKRMAAKIDPQPSFNSRITAIRVGDVEDMEIDIRTPNCTSSTTTTTRTYNGVFNTTTLSCLQRIDTTGTSLNYTTRQAIRSLGYGPSAKAGIKFKRAWWIHDLPEKYKIKRGGLGHSDLSIRTCIYPSYNINDSKDLPAILECSYTWQQDAERIGALMSLSTNTHSQQLKDEAELKELLLRDLARMHSNPEMSEEKVYTMISELYLDHFAHDWTHDPNTTGAFAFFRPQQFTNVWNKLIHPGGNLLLIGEASSPHHAWVVGALESAVHGVTLWLKARKDQIVGAADAVKILQTAEEGIPFVGMPPYVDLNMADWAAVNAKIESANFVKQVRGGEREEDEMKKFLKEAWKNGYFGTGEPTLPEEGRMGKGRGGGGSG</sequence>
<keyword evidence="2" id="KW-0812">Transmembrane</keyword>
<feature type="region of interest" description="Disordered" evidence="1">
    <location>
        <begin position="37"/>
        <end position="74"/>
    </location>
</feature>
<dbReference type="InterPro" id="IPR050281">
    <property type="entry name" value="Flavin_monoamine_oxidase"/>
</dbReference>
<dbReference type="PANTHER" id="PTHR10742">
    <property type="entry name" value="FLAVIN MONOAMINE OXIDASE"/>
    <property type="match status" value="1"/>
</dbReference>
<organism evidence="4 5">
    <name type="scientific">Botryotinia convoluta</name>
    <dbReference type="NCBI Taxonomy" id="54673"/>
    <lineage>
        <taxon>Eukaryota</taxon>
        <taxon>Fungi</taxon>
        <taxon>Dikarya</taxon>
        <taxon>Ascomycota</taxon>
        <taxon>Pezizomycotina</taxon>
        <taxon>Leotiomycetes</taxon>
        <taxon>Helotiales</taxon>
        <taxon>Sclerotiniaceae</taxon>
        <taxon>Botryotinia</taxon>
    </lineage>
</organism>
<dbReference type="OrthoDB" id="7777654at2759"/>
<evidence type="ECO:0000313" key="4">
    <source>
        <dbReference type="EMBL" id="TGO43681.1"/>
    </source>
</evidence>
<accession>A0A4Z1H6L1</accession>
<feature type="domain" description="Amine oxidase" evidence="3">
    <location>
        <begin position="104"/>
        <end position="630"/>
    </location>
</feature>
<name>A0A4Z1H6L1_9HELO</name>
<keyword evidence="2" id="KW-0472">Membrane</keyword>
<feature type="transmembrane region" description="Helical" evidence="2">
    <location>
        <begin position="80"/>
        <end position="99"/>
    </location>
</feature>
<dbReference type="Gene3D" id="3.90.660.10">
    <property type="match status" value="2"/>
</dbReference>
<dbReference type="EMBL" id="PQXN01001095">
    <property type="protein sequence ID" value="TGO43681.1"/>
    <property type="molecule type" value="Genomic_DNA"/>
</dbReference>
<comment type="caution">
    <text evidence="4">The sequence shown here is derived from an EMBL/GenBank/DDBJ whole genome shotgun (WGS) entry which is preliminary data.</text>
</comment>
<feature type="compositionally biased region" description="Pro residues" evidence="1">
    <location>
        <begin position="37"/>
        <end position="58"/>
    </location>
</feature>
<evidence type="ECO:0000313" key="5">
    <source>
        <dbReference type="Proteomes" id="UP000297527"/>
    </source>
</evidence>
<evidence type="ECO:0000256" key="1">
    <source>
        <dbReference type="SAM" id="MobiDB-lite"/>
    </source>
</evidence>
<keyword evidence="5" id="KW-1185">Reference proteome</keyword>
<dbReference type="SUPFAM" id="SSF51905">
    <property type="entry name" value="FAD/NAD(P)-binding domain"/>
    <property type="match status" value="1"/>
</dbReference>
<gene>
    <name evidence="4" type="ORF">BCON_1097g00010</name>
</gene>
<dbReference type="PANTHER" id="PTHR10742:SF342">
    <property type="entry name" value="AMINE OXIDASE"/>
    <property type="match status" value="1"/>
</dbReference>
<dbReference type="SUPFAM" id="SSF54373">
    <property type="entry name" value="FAD-linked reductases, C-terminal domain"/>
    <property type="match status" value="1"/>
</dbReference>
<evidence type="ECO:0000256" key="2">
    <source>
        <dbReference type="SAM" id="Phobius"/>
    </source>
</evidence>
<dbReference type="Proteomes" id="UP000297527">
    <property type="component" value="Unassembled WGS sequence"/>
</dbReference>
<dbReference type="Pfam" id="PF01593">
    <property type="entry name" value="Amino_oxidase"/>
    <property type="match status" value="1"/>
</dbReference>
<dbReference type="AlphaFoldDB" id="A0A4Z1H6L1"/>
<keyword evidence="2" id="KW-1133">Transmembrane helix</keyword>
<reference evidence="4 5" key="1">
    <citation type="submission" date="2017-12" db="EMBL/GenBank/DDBJ databases">
        <title>Comparative genomics of Botrytis spp.</title>
        <authorList>
            <person name="Valero-Jimenez C.A."/>
            <person name="Tapia P."/>
            <person name="Veloso J."/>
            <person name="Silva-Moreno E."/>
            <person name="Staats M."/>
            <person name="Valdes J.H."/>
            <person name="Van Kan J.A.L."/>
        </authorList>
    </citation>
    <scope>NUCLEOTIDE SEQUENCE [LARGE SCALE GENOMIC DNA]</scope>
    <source>
        <strain evidence="4 5">MUCL11595</strain>
    </source>
</reference>